<dbReference type="PROSITE" id="PS50995">
    <property type="entry name" value="HTH_MARR_2"/>
    <property type="match status" value="1"/>
</dbReference>
<dbReference type="GO" id="GO:0003700">
    <property type="term" value="F:DNA-binding transcription factor activity"/>
    <property type="evidence" value="ECO:0007669"/>
    <property type="project" value="InterPro"/>
</dbReference>
<dbReference type="InterPro" id="IPR052067">
    <property type="entry name" value="Metal_resp_HTH_trans_reg"/>
</dbReference>
<keyword evidence="3" id="KW-0804">Transcription</keyword>
<evidence type="ECO:0000259" key="4">
    <source>
        <dbReference type="PROSITE" id="PS50995"/>
    </source>
</evidence>
<evidence type="ECO:0000313" key="6">
    <source>
        <dbReference type="Proteomes" id="UP000254343"/>
    </source>
</evidence>
<proteinExistence type="predicted"/>
<dbReference type="PRINTS" id="PR00598">
    <property type="entry name" value="HTHMARR"/>
</dbReference>
<protein>
    <submittedName>
        <fullName evidence="5">Transcriptional repressor MprA</fullName>
    </submittedName>
</protein>
<organism evidence="5 6">
    <name type="scientific">Afipia felis</name>
    <name type="common">Cat scratch disease bacillus</name>
    <dbReference type="NCBI Taxonomy" id="1035"/>
    <lineage>
        <taxon>Bacteria</taxon>
        <taxon>Pseudomonadati</taxon>
        <taxon>Pseudomonadota</taxon>
        <taxon>Alphaproteobacteria</taxon>
        <taxon>Hyphomicrobiales</taxon>
        <taxon>Nitrobacteraceae</taxon>
        <taxon>Afipia</taxon>
    </lineage>
</organism>
<dbReference type="InterPro" id="IPR036390">
    <property type="entry name" value="WH_DNA-bd_sf"/>
</dbReference>
<gene>
    <name evidence="5" type="ORF">NCTC12722_00923</name>
</gene>
<dbReference type="Proteomes" id="UP000254343">
    <property type="component" value="Unassembled WGS sequence"/>
</dbReference>
<dbReference type="RefSeq" id="WP_002718523.1">
    <property type="nucleotide sequence ID" value="NZ_UFSI01000001.1"/>
</dbReference>
<dbReference type="InterPro" id="IPR036388">
    <property type="entry name" value="WH-like_DNA-bd_sf"/>
</dbReference>
<dbReference type="SUPFAM" id="SSF46785">
    <property type="entry name" value="Winged helix' DNA-binding domain"/>
    <property type="match status" value="1"/>
</dbReference>
<evidence type="ECO:0000256" key="3">
    <source>
        <dbReference type="ARBA" id="ARBA00023163"/>
    </source>
</evidence>
<dbReference type="PANTHER" id="PTHR35790">
    <property type="entry name" value="HTH-TYPE TRANSCRIPTIONAL REGULATOR PCHR"/>
    <property type="match status" value="1"/>
</dbReference>
<dbReference type="Gene3D" id="1.10.10.10">
    <property type="entry name" value="Winged helix-like DNA-binding domain superfamily/Winged helix DNA-binding domain"/>
    <property type="match status" value="1"/>
</dbReference>
<dbReference type="InterPro" id="IPR000835">
    <property type="entry name" value="HTH_MarR-typ"/>
</dbReference>
<dbReference type="SMART" id="SM00347">
    <property type="entry name" value="HTH_MARR"/>
    <property type="match status" value="1"/>
</dbReference>
<evidence type="ECO:0000313" key="5">
    <source>
        <dbReference type="EMBL" id="SUU83744.1"/>
    </source>
</evidence>
<dbReference type="EMBL" id="UIGB01000001">
    <property type="protein sequence ID" value="SUU83744.1"/>
    <property type="molecule type" value="Genomic_DNA"/>
</dbReference>
<name>A0A380W453_AFIFE</name>
<dbReference type="Pfam" id="PF01047">
    <property type="entry name" value="MarR"/>
    <property type="match status" value="1"/>
</dbReference>
<feature type="domain" description="HTH marR-type" evidence="4">
    <location>
        <begin position="1"/>
        <end position="144"/>
    </location>
</feature>
<dbReference type="PANTHER" id="PTHR35790:SF4">
    <property type="entry name" value="HTH-TYPE TRANSCRIPTIONAL REGULATOR PCHR"/>
    <property type="match status" value="1"/>
</dbReference>
<accession>A0A380W453</accession>
<dbReference type="OrthoDB" id="8114524at2"/>
<dbReference type="AlphaFoldDB" id="A0A380W453"/>
<keyword evidence="2" id="KW-0238">DNA-binding</keyword>
<reference evidence="5 6" key="1">
    <citation type="submission" date="2018-06" db="EMBL/GenBank/DDBJ databases">
        <authorList>
            <consortium name="Pathogen Informatics"/>
            <person name="Doyle S."/>
        </authorList>
    </citation>
    <scope>NUCLEOTIDE SEQUENCE [LARGE SCALE GENOMIC DNA]</scope>
    <source>
        <strain evidence="5 6">NCTC12722</strain>
    </source>
</reference>
<sequence>MPHPMIFIDNPTPFAIRVNVLTNRYVTTLGAMLEKEYGLQWHEWVVVFCIELREGWTATDISHAIGRPKNTISRAVHKLQKMGLISRTSHQADARVQVLALTAKGKRFYTKMMPRLLVVERSIYGRLNEKEQAQFIKLLNKLHDVKPARVSRKEGTD</sequence>
<evidence type="ECO:0000256" key="1">
    <source>
        <dbReference type="ARBA" id="ARBA00023015"/>
    </source>
</evidence>
<keyword evidence="1" id="KW-0805">Transcription regulation</keyword>
<evidence type="ECO:0000256" key="2">
    <source>
        <dbReference type="ARBA" id="ARBA00023125"/>
    </source>
</evidence>
<dbReference type="GO" id="GO:0003677">
    <property type="term" value="F:DNA binding"/>
    <property type="evidence" value="ECO:0007669"/>
    <property type="project" value="UniProtKB-KW"/>
</dbReference>